<dbReference type="CDD" id="cd12914">
    <property type="entry name" value="PDC1_DGC_like"/>
    <property type="match status" value="1"/>
</dbReference>
<dbReference type="Gene3D" id="3.30.70.270">
    <property type="match status" value="1"/>
</dbReference>
<comment type="catalytic activity">
    <reaction evidence="1">
        <text>3',3'-c-di-GMP + H2O = 5'-phosphoguanylyl(3'-&gt;5')guanosine + H(+)</text>
        <dbReference type="Rhea" id="RHEA:24902"/>
        <dbReference type="ChEBI" id="CHEBI:15377"/>
        <dbReference type="ChEBI" id="CHEBI:15378"/>
        <dbReference type="ChEBI" id="CHEBI:58754"/>
        <dbReference type="ChEBI" id="CHEBI:58805"/>
        <dbReference type="EC" id="3.1.4.52"/>
    </reaction>
    <physiologicalReaction direction="left-to-right" evidence="1">
        <dbReference type="Rhea" id="RHEA:24903"/>
    </physiologicalReaction>
</comment>
<dbReference type="SMART" id="SM00052">
    <property type="entry name" value="EAL"/>
    <property type="match status" value="1"/>
</dbReference>
<protein>
    <recommendedName>
        <fullName evidence="7">Diguanylate cyclase</fullName>
    </recommendedName>
</protein>
<comment type="caution">
    <text evidence="5">The sequence shown here is derived from an EMBL/GenBank/DDBJ whole genome shotgun (WGS) entry which is preliminary data.</text>
</comment>
<dbReference type="Pfam" id="PF00990">
    <property type="entry name" value="GGDEF"/>
    <property type="match status" value="1"/>
</dbReference>
<sequence>MKRRHRLSAILSSIRSNFSHLLLWPLVCLVFGVALWGTTFAKLQSEKSELQQQGFKDAASLANGYARQLNRNVQQIDQMTLQVQYDWLLSKGQLRLENLVKTGLFPSTTLLRVNIANRRGRLVTATIPITKTVMVNDREYFLFHKQNNSNVLRVGTPVVGRVLGTNIVQFSRRLNAPDGSFDGVVIVSAEIPYFLSFYESASLGKRGLLAVVGDDGHLRASGIGGSVRDFKPATRHVLQQLLAAPGPVKESSLDADKTSPFLVAGSHLKSYPLAAVVGLSEDEILEPYRKSSNTYKNFAIAGTAVLFLFALVSTLQSLRFIRIRHESEKARAMYGITLEGGSEGFLMWRAVYDGKKQIADFVIVDANERAAGIYGVGKEKLVGKRLSSFYEPTYFEKLMKTYRQAMEDGYYEDDYPVPPESPLKMVWLHRKMTRTSLGLALVLKDISEAKAYEQQLLHRANHDALTSLPNRQWLEEALPATLQRAAASEFGVAVLFIDLDGFKRVNDTLGHSAGDALLRAAAHRLQSVLRPTDCVVRFGGDEFVVVLEPVLRNTKPTRVADRIVEAFNPPLEIHAERQSVGVSIGIAVFPDDGGDSETLLRNADAAMYVVKSEGKNGYRFYQPQLGEDIKKRISSENALTEALEKKQFILFYQPQVNTATRELCGMEALVRWQHPDKGLIPPSEFIPLAEATGRIVALGTQVIEQACEQLALWRKQGIRLVPISVNVSAQQFNQNVVVHTIAACLERYDVAPELLEIEITESSMLAKHAEIESQLAELRKMRVKLAIDDFGTGYSSLSQLLRLQMDVLKIDQSFIAQLGNGSPGLVFVKSIISLAHSLNMTVIAEGVENDEQLRLLQDLSCDQIQGYLISRPVPAQEITAMLQKH</sequence>
<dbReference type="InterPro" id="IPR035965">
    <property type="entry name" value="PAS-like_dom_sf"/>
</dbReference>
<dbReference type="CDD" id="cd01949">
    <property type="entry name" value="GGDEF"/>
    <property type="match status" value="1"/>
</dbReference>
<evidence type="ECO:0000259" key="3">
    <source>
        <dbReference type="PROSITE" id="PS50883"/>
    </source>
</evidence>
<dbReference type="InterPro" id="IPR029787">
    <property type="entry name" value="Nucleotide_cyclase"/>
</dbReference>
<dbReference type="SUPFAM" id="SSF141868">
    <property type="entry name" value="EAL domain-like"/>
    <property type="match status" value="1"/>
</dbReference>
<evidence type="ECO:0008006" key="7">
    <source>
        <dbReference type="Google" id="ProtNLM"/>
    </source>
</evidence>
<dbReference type="SUPFAM" id="SSF55073">
    <property type="entry name" value="Nucleotide cyclase"/>
    <property type="match status" value="1"/>
</dbReference>
<dbReference type="InterPro" id="IPR001633">
    <property type="entry name" value="EAL_dom"/>
</dbReference>
<feature type="domain" description="PAS" evidence="2">
    <location>
        <begin position="363"/>
        <end position="409"/>
    </location>
</feature>
<evidence type="ECO:0000259" key="4">
    <source>
        <dbReference type="PROSITE" id="PS50887"/>
    </source>
</evidence>
<dbReference type="SMART" id="SM00267">
    <property type="entry name" value="GGDEF"/>
    <property type="match status" value="1"/>
</dbReference>
<dbReference type="CDD" id="cd00130">
    <property type="entry name" value="PAS"/>
    <property type="match status" value="1"/>
</dbReference>
<dbReference type="PROSITE" id="PS50883">
    <property type="entry name" value="EAL"/>
    <property type="match status" value="1"/>
</dbReference>
<dbReference type="PROSITE" id="PS50887">
    <property type="entry name" value="GGDEF"/>
    <property type="match status" value="1"/>
</dbReference>
<dbReference type="PROSITE" id="PS50112">
    <property type="entry name" value="PAS"/>
    <property type="match status" value="1"/>
</dbReference>
<evidence type="ECO:0000256" key="1">
    <source>
        <dbReference type="ARBA" id="ARBA00051114"/>
    </source>
</evidence>
<keyword evidence="6" id="KW-1185">Reference proteome</keyword>
<dbReference type="AlphaFoldDB" id="A0A0C1YRY7"/>
<organism evidence="5 6">
    <name type="scientific">Noviherbaspirillum autotrophicum</name>
    <dbReference type="NCBI Taxonomy" id="709839"/>
    <lineage>
        <taxon>Bacteria</taxon>
        <taxon>Pseudomonadati</taxon>
        <taxon>Pseudomonadota</taxon>
        <taxon>Betaproteobacteria</taxon>
        <taxon>Burkholderiales</taxon>
        <taxon>Oxalobacteraceae</taxon>
        <taxon>Noviherbaspirillum</taxon>
    </lineage>
</organism>
<evidence type="ECO:0000313" key="6">
    <source>
        <dbReference type="Proteomes" id="UP000031572"/>
    </source>
</evidence>
<dbReference type="SUPFAM" id="SSF55785">
    <property type="entry name" value="PYP-like sensor domain (PAS domain)"/>
    <property type="match status" value="1"/>
</dbReference>
<dbReference type="PANTHER" id="PTHR44757:SF2">
    <property type="entry name" value="BIOFILM ARCHITECTURE MAINTENANCE PROTEIN MBAA"/>
    <property type="match status" value="1"/>
</dbReference>
<dbReference type="CDD" id="cd01948">
    <property type="entry name" value="EAL"/>
    <property type="match status" value="1"/>
</dbReference>
<evidence type="ECO:0000313" key="5">
    <source>
        <dbReference type="EMBL" id="KIF83467.1"/>
    </source>
</evidence>
<feature type="domain" description="GGDEF" evidence="4">
    <location>
        <begin position="490"/>
        <end position="623"/>
    </location>
</feature>
<dbReference type="CDD" id="cd12915">
    <property type="entry name" value="PDC2_DGC_like"/>
    <property type="match status" value="1"/>
</dbReference>
<dbReference type="InterPro" id="IPR013656">
    <property type="entry name" value="PAS_4"/>
</dbReference>
<dbReference type="InterPro" id="IPR043128">
    <property type="entry name" value="Rev_trsase/Diguanyl_cyclase"/>
</dbReference>
<dbReference type="Gene3D" id="3.20.20.450">
    <property type="entry name" value="EAL domain"/>
    <property type="match status" value="1"/>
</dbReference>
<dbReference type="InterPro" id="IPR052155">
    <property type="entry name" value="Biofilm_reg_signaling"/>
</dbReference>
<dbReference type="STRING" id="709839.TSA66_03450"/>
<feature type="domain" description="EAL" evidence="3">
    <location>
        <begin position="632"/>
        <end position="885"/>
    </location>
</feature>
<evidence type="ECO:0000259" key="2">
    <source>
        <dbReference type="PROSITE" id="PS50112"/>
    </source>
</evidence>
<name>A0A0C1YRY7_9BURK</name>
<accession>A0A0C1YRY7</accession>
<dbReference type="InterPro" id="IPR035919">
    <property type="entry name" value="EAL_sf"/>
</dbReference>
<dbReference type="InterPro" id="IPR000014">
    <property type="entry name" value="PAS"/>
</dbReference>
<dbReference type="Pfam" id="PF00563">
    <property type="entry name" value="EAL"/>
    <property type="match status" value="1"/>
</dbReference>
<dbReference type="FunFam" id="3.30.70.270:FF:000001">
    <property type="entry name" value="Diguanylate cyclase domain protein"/>
    <property type="match status" value="1"/>
</dbReference>
<dbReference type="GO" id="GO:0071732">
    <property type="term" value="P:cellular response to nitric oxide"/>
    <property type="evidence" value="ECO:0007669"/>
    <property type="project" value="UniProtKB-ARBA"/>
</dbReference>
<dbReference type="Proteomes" id="UP000031572">
    <property type="component" value="Unassembled WGS sequence"/>
</dbReference>
<dbReference type="InterPro" id="IPR000160">
    <property type="entry name" value="GGDEF_dom"/>
</dbReference>
<dbReference type="Gene3D" id="3.30.450.20">
    <property type="entry name" value="PAS domain"/>
    <property type="match status" value="3"/>
</dbReference>
<dbReference type="PANTHER" id="PTHR44757">
    <property type="entry name" value="DIGUANYLATE CYCLASE DGCP"/>
    <property type="match status" value="1"/>
</dbReference>
<dbReference type="EMBL" id="JWJG01000028">
    <property type="protein sequence ID" value="KIF83467.1"/>
    <property type="molecule type" value="Genomic_DNA"/>
</dbReference>
<dbReference type="NCBIfam" id="TIGR00254">
    <property type="entry name" value="GGDEF"/>
    <property type="match status" value="1"/>
</dbReference>
<proteinExistence type="predicted"/>
<dbReference type="Pfam" id="PF08448">
    <property type="entry name" value="PAS_4"/>
    <property type="match status" value="1"/>
</dbReference>
<gene>
    <name evidence="5" type="ORF">TSA66_03450</name>
</gene>
<dbReference type="FunFam" id="3.20.20.450:FF:000001">
    <property type="entry name" value="Cyclic di-GMP phosphodiesterase yahA"/>
    <property type="match status" value="1"/>
</dbReference>
<dbReference type="GO" id="GO:0071111">
    <property type="term" value="F:cyclic-guanylate-specific phosphodiesterase activity"/>
    <property type="evidence" value="ECO:0007669"/>
    <property type="project" value="UniProtKB-EC"/>
</dbReference>
<reference evidence="5 6" key="1">
    <citation type="submission" date="2014-12" db="EMBL/GenBank/DDBJ databases">
        <title>Denitrispirillum autotrophicum gen. nov., sp. nov., Denitrifying, Facultatively Autotrophic Bacteria Isolated from Rice Paddy Soil.</title>
        <authorList>
            <person name="Ishii S."/>
            <person name="Ashida N."/>
            <person name="Ohno H."/>
            <person name="Otsuka S."/>
            <person name="Yokota A."/>
            <person name="Senoo K."/>
        </authorList>
    </citation>
    <scope>NUCLEOTIDE SEQUENCE [LARGE SCALE GENOMIC DNA]</scope>
    <source>
        <strain evidence="5 6">TSA66</strain>
    </source>
</reference>